<dbReference type="Proteomes" id="UP001595772">
    <property type="component" value="Unassembled WGS sequence"/>
</dbReference>
<protein>
    <recommendedName>
        <fullName evidence="4">VCBS repeat-containing protein</fullName>
    </recommendedName>
</protein>
<gene>
    <name evidence="2" type="ORF">ACFOUV_07640</name>
</gene>
<comment type="caution">
    <text evidence="2">The sequence shown here is derived from an EMBL/GenBank/DDBJ whole genome shotgun (WGS) entry which is preliminary data.</text>
</comment>
<evidence type="ECO:0000256" key="1">
    <source>
        <dbReference type="SAM" id="SignalP"/>
    </source>
</evidence>
<dbReference type="RefSeq" id="WP_379496166.1">
    <property type="nucleotide sequence ID" value="NZ_JBHSAO010000006.1"/>
</dbReference>
<feature type="chain" id="PRO_5045180469" description="VCBS repeat-containing protein" evidence="1">
    <location>
        <begin position="18"/>
        <end position="245"/>
    </location>
</feature>
<accession>A0ABV8GUU2</accession>
<sequence length="245" mass="27597">MKFLFLLLLFIPSVTFAAETDPKEAIIIETYHEDVTGDGEKETIELKGMLFSPDAQYYQDIWAEVTSTSSNDWKIPYGGGYDPVIQFIDLNHDGINDIFYQSPTGGSGGLYTYNLRTLANGNMKEIDLPEQRFVEGSFEENFKVSLQMNPGDKPIIIEVIDRAGDYVRLGIYDKNGKLLVPTPLMIDPIAFFEPIKVSDSKGYGLKSYKQISGAYHADGLGTIETLWYFENSEWVILKTEWVPSG</sequence>
<evidence type="ECO:0008006" key="4">
    <source>
        <dbReference type="Google" id="ProtNLM"/>
    </source>
</evidence>
<organism evidence="2 3">
    <name type="scientific">Oceanobacillus longus</name>
    <dbReference type="NCBI Taxonomy" id="930120"/>
    <lineage>
        <taxon>Bacteria</taxon>
        <taxon>Bacillati</taxon>
        <taxon>Bacillota</taxon>
        <taxon>Bacilli</taxon>
        <taxon>Bacillales</taxon>
        <taxon>Bacillaceae</taxon>
        <taxon>Oceanobacillus</taxon>
    </lineage>
</organism>
<keyword evidence="3" id="KW-1185">Reference proteome</keyword>
<keyword evidence="1" id="KW-0732">Signal</keyword>
<name>A0ABV8GUU2_9BACI</name>
<dbReference type="EMBL" id="JBHSAO010000006">
    <property type="protein sequence ID" value="MFC4023660.1"/>
    <property type="molecule type" value="Genomic_DNA"/>
</dbReference>
<proteinExistence type="predicted"/>
<evidence type="ECO:0000313" key="2">
    <source>
        <dbReference type="EMBL" id="MFC4023660.1"/>
    </source>
</evidence>
<evidence type="ECO:0000313" key="3">
    <source>
        <dbReference type="Proteomes" id="UP001595772"/>
    </source>
</evidence>
<reference evidence="3" key="1">
    <citation type="journal article" date="2019" name="Int. J. Syst. Evol. Microbiol.">
        <title>The Global Catalogue of Microorganisms (GCM) 10K type strain sequencing project: providing services to taxonomists for standard genome sequencing and annotation.</title>
        <authorList>
            <consortium name="The Broad Institute Genomics Platform"/>
            <consortium name="The Broad Institute Genome Sequencing Center for Infectious Disease"/>
            <person name="Wu L."/>
            <person name="Ma J."/>
        </authorList>
    </citation>
    <scope>NUCLEOTIDE SEQUENCE [LARGE SCALE GENOMIC DNA]</scope>
    <source>
        <strain evidence="3">IBRC-M 10703</strain>
    </source>
</reference>
<feature type="signal peptide" evidence="1">
    <location>
        <begin position="1"/>
        <end position="17"/>
    </location>
</feature>